<evidence type="ECO:0000313" key="3">
    <source>
        <dbReference type="Proteomes" id="UP000008063"/>
    </source>
</evidence>
<proteinExistence type="predicted"/>
<feature type="region of interest" description="Disordered" evidence="1">
    <location>
        <begin position="1"/>
        <end position="32"/>
    </location>
</feature>
<feature type="compositionally biased region" description="Basic and acidic residues" evidence="1">
    <location>
        <begin position="17"/>
        <end position="30"/>
    </location>
</feature>
<dbReference type="AlphaFoldDB" id="F8QJJ1"/>
<dbReference type="EMBL" id="GL945613">
    <property type="protein sequence ID" value="EGN91529.1"/>
    <property type="molecule type" value="Genomic_DNA"/>
</dbReference>
<keyword evidence="3" id="KW-1185">Reference proteome</keyword>
<organism evidence="3">
    <name type="scientific">Serpula lacrymans var. lacrymans (strain S7.3)</name>
    <name type="common">Dry rot fungus</name>
    <dbReference type="NCBI Taxonomy" id="936435"/>
    <lineage>
        <taxon>Eukaryota</taxon>
        <taxon>Fungi</taxon>
        <taxon>Dikarya</taxon>
        <taxon>Basidiomycota</taxon>
        <taxon>Agaricomycotina</taxon>
        <taxon>Agaricomycetes</taxon>
        <taxon>Agaricomycetidae</taxon>
        <taxon>Boletales</taxon>
        <taxon>Coniophorineae</taxon>
        <taxon>Serpulaceae</taxon>
        <taxon>Serpula</taxon>
    </lineage>
</organism>
<name>F8QJJ1_SERL3</name>
<gene>
    <name evidence="2" type="ORF">SERLA73DRAFT_80364</name>
</gene>
<dbReference type="HOGENOM" id="CLU_2528853_0_0_1"/>
<evidence type="ECO:0000313" key="2">
    <source>
        <dbReference type="EMBL" id="EGN91529.1"/>
    </source>
</evidence>
<dbReference type="InParanoid" id="F8QJJ1"/>
<sequence>MATRCKKVKQSLASQRWLDKPGNRAKKIETESEASTTCAGAMKKREKKETATLCRGPSAFQPSASQLLNQLRKRIVEWEIGWEP</sequence>
<reference evidence="3" key="1">
    <citation type="journal article" date="2011" name="Science">
        <title>The plant cell wall-decomposing machinery underlies the functional diversity of forest fungi.</title>
        <authorList>
            <person name="Eastwood D.C."/>
            <person name="Floudas D."/>
            <person name="Binder M."/>
            <person name="Majcherczyk A."/>
            <person name="Schneider P."/>
            <person name="Aerts A."/>
            <person name="Asiegbu F.O."/>
            <person name="Baker S.E."/>
            <person name="Barry K."/>
            <person name="Bendiksby M."/>
            <person name="Blumentritt M."/>
            <person name="Coutinho P.M."/>
            <person name="Cullen D."/>
            <person name="de Vries R.P."/>
            <person name="Gathman A."/>
            <person name="Goodell B."/>
            <person name="Henrissat B."/>
            <person name="Ihrmark K."/>
            <person name="Kauserud H."/>
            <person name="Kohler A."/>
            <person name="LaButti K."/>
            <person name="Lapidus A."/>
            <person name="Lavin J.L."/>
            <person name="Lee Y.-H."/>
            <person name="Lindquist E."/>
            <person name="Lilly W."/>
            <person name="Lucas S."/>
            <person name="Morin E."/>
            <person name="Murat C."/>
            <person name="Oguiza J.A."/>
            <person name="Park J."/>
            <person name="Pisabarro A.G."/>
            <person name="Riley R."/>
            <person name="Rosling A."/>
            <person name="Salamov A."/>
            <person name="Schmidt O."/>
            <person name="Schmutz J."/>
            <person name="Skrede I."/>
            <person name="Stenlid J."/>
            <person name="Wiebenga A."/>
            <person name="Xie X."/>
            <person name="Kuees U."/>
            <person name="Hibbett D.S."/>
            <person name="Hoffmeister D."/>
            <person name="Hoegberg N."/>
            <person name="Martin F."/>
            <person name="Grigoriev I.V."/>
            <person name="Watkinson S.C."/>
        </authorList>
    </citation>
    <scope>NUCLEOTIDE SEQUENCE [LARGE SCALE GENOMIC DNA]</scope>
    <source>
        <strain evidence="3">strain S7.3</strain>
    </source>
</reference>
<evidence type="ECO:0000256" key="1">
    <source>
        <dbReference type="SAM" id="MobiDB-lite"/>
    </source>
</evidence>
<protein>
    <submittedName>
        <fullName evidence="2">Uncharacterized protein</fullName>
    </submittedName>
</protein>
<accession>F8QJJ1</accession>
<dbReference type="Proteomes" id="UP000008063">
    <property type="component" value="Unassembled WGS sequence"/>
</dbReference>